<accession>A0A6J6GEP5</accession>
<proteinExistence type="predicted"/>
<dbReference type="EMBL" id="CAEZUE010000119">
    <property type="protein sequence ID" value="CAB4597515.1"/>
    <property type="molecule type" value="Genomic_DNA"/>
</dbReference>
<gene>
    <name evidence="1" type="ORF">UFOPK1788_00880</name>
</gene>
<sequence>MLKSSLLNPWRASPAPPSHPIAETAALTIEGRTPKCSAISVTDDSFRDSMKGTIARKMLSLSRADSPVGLAMVVRQSLEA</sequence>
<reference evidence="1" key="1">
    <citation type="submission" date="2020-05" db="EMBL/GenBank/DDBJ databases">
        <authorList>
            <person name="Chiriac C."/>
            <person name="Salcher M."/>
            <person name="Ghai R."/>
            <person name="Kavagutti S V."/>
        </authorList>
    </citation>
    <scope>NUCLEOTIDE SEQUENCE</scope>
</reference>
<protein>
    <submittedName>
        <fullName evidence="1">Unannotated protein</fullName>
    </submittedName>
</protein>
<evidence type="ECO:0000313" key="1">
    <source>
        <dbReference type="EMBL" id="CAB4597515.1"/>
    </source>
</evidence>
<name>A0A6J6GEP5_9ZZZZ</name>
<organism evidence="1">
    <name type="scientific">freshwater metagenome</name>
    <dbReference type="NCBI Taxonomy" id="449393"/>
    <lineage>
        <taxon>unclassified sequences</taxon>
        <taxon>metagenomes</taxon>
        <taxon>ecological metagenomes</taxon>
    </lineage>
</organism>
<dbReference type="AlphaFoldDB" id="A0A6J6GEP5"/>